<reference evidence="2" key="1">
    <citation type="submission" date="2013-11" db="EMBL/GenBank/DDBJ databases">
        <authorList>
            <person name="Sternberg P."/>
            <person name="Dillman A."/>
            <person name="Macchietto M."/>
        </authorList>
    </citation>
    <scope>NUCLEOTIDE SEQUENCE</scope>
    <source>
        <strain evidence="2">ALL</strain>
    </source>
</reference>
<name>A0A4V6A5U7_STECR</name>
<proteinExistence type="predicted"/>
<protein>
    <submittedName>
        <fullName evidence="2">Uncharacterized protein</fullName>
    </submittedName>
</protein>
<gene>
    <name evidence="2" type="ORF">L596_007019</name>
</gene>
<feature type="compositionally biased region" description="Polar residues" evidence="1">
    <location>
        <begin position="41"/>
        <end position="50"/>
    </location>
</feature>
<organism evidence="2">
    <name type="scientific">Steinernema carpocapsae</name>
    <name type="common">Entomopathogenic nematode</name>
    <dbReference type="NCBI Taxonomy" id="34508"/>
    <lineage>
        <taxon>Eukaryota</taxon>
        <taxon>Metazoa</taxon>
        <taxon>Ecdysozoa</taxon>
        <taxon>Nematoda</taxon>
        <taxon>Chromadorea</taxon>
        <taxon>Rhabditida</taxon>
        <taxon>Tylenchina</taxon>
        <taxon>Panagrolaimomorpha</taxon>
        <taxon>Strongyloidoidea</taxon>
        <taxon>Steinernematidae</taxon>
        <taxon>Steinernema</taxon>
    </lineage>
</organism>
<dbReference type="EMBL" id="AZBU02000002">
    <property type="protein sequence ID" value="TKR92345.1"/>
    <property type="molecule type" value="Genomic_DNA"/>
</dbReference>
<accession>A0A4V6A5U7</accession>
<evidence type="ECO:0000313" key="2">
    <source>
        <dbReference type="EMBL" id="TKR92345.1"/>
    </source>
</evidence>
<reference evidence="2" key="3">
    <citation type="journal article" date="2019" name="G3 (Bethesda)">
        <title>Hybrid Assembly of the Genome of the Entomopathogenic Nematode Steinernema carpocapsae Identifies the X-Chromosome.</title>
        <authorList>
            <person name="Serra L."/>
            <person name="Macchietto M."/>
            <person name="Macias-Munoz A."/>
            <person name="McGill C.J."/>
            <person name="Rodriguez I.M."/>
            <person name="Rodriguez B."/>
            <person name="Murad R."/>
            <person name="Mortazavi A."/>
        </authorList>
    </citation>
    <scope>NUCLEOTIDE SEQUENCE</scope>
    <source>
        <strain evidence="2">ALL</strain>
    </source>
</reference>
<comment type="caution">
    <text evidence="2">The sequence shown here is derived from an EMBL/GenBank/DDBJ whole genome shotgun (WGS) entry which is preliminary data.</text>
</comment>
<sequence>MFRRFLRTFSSPLHIFTYIAYPGSPSPSGSVGSRAEPAGSPSITAPNPQKRLQSIAKRSKPVAASLSLLAHTQKLEIYRSPSSRTLLFPAQAHRTRTTPLHTHARVQTRSAFLRF</sequence>
<evidence type="ECO:0000256" key="1">
    <source>
        <dbReference type="SAM" id="MobiDB-lite"/>
    </source>
</evidence>
<feature type="region of interest" description="Disordered" evidence="1">
    <location>
        <begin position="25"/>
        <end position="50"/>
    </location>
</feature>
<reference evidence="2" key="2">
    <citation type="journal article" date="2015" name="Genome Biol.">
        <title>Comparative genomics of Steinernema reveals deeply conserved gene regulatory networks.</title>
        <authorList>
            <person name="Dillman A.R."/>
            <person name="Macchietto M."/>
            <person name="Porter C.F."/>
            <person name="Rogers A."/>
            <person name="Williams B."/>
            <person name="Antoshechkin I."/>
            <person name="Lee M.M."/>
            <person name="Goodwin Z."/>
            <person name="Lu X."/>
            <person name="Lewis E.E."/>
            <person name="Goodrich-Blair H."/>
            <person name="Stock S.P."/>
            <person name="Adams B.J."/>
            <person name="Sternberg P.W."/>
            <person name="Mortazavi A."/>
        </authorList>
    </citation>
    <scope>NUCLEOTIDE SEQUENCE [LARGE SCALE GENOMIC DNA]</scope>
    <source>
        <strain evidence="2">ALL</strain>
    </source>
</reference>
<dbReference type="AlphaFoldDB" id="A0A4V6A5U7"/>